<dbReference type="GO" id="GO:0031902">
    <property type="term" value="C:late endosome membrane"/>
    <property type="evidence" value="ECO:0007669"/>
    <property type="project" value="UniProtKB-SubCell"/>
</dbReference>
<evidence type="ECO:0000256" key="3">
    <source>
        <dbReference type="ARBA" id="ARBA00006128"/>
    </source>
</evidence>
<dbReference type="SMART" id="SM00320">
    <property type="entry name" value="WD40"/>
    <property type="match status" value="5"/>
</dbReference>
<evidence type="ECO:0000259" key="7">
    <source>
        <dbReference type="Pfam" id="PF23138"/>
    </source>
</evidence>
<sequence>MAASQFADDLVRDYLRYRGFFASLKAFDSEIKADKDKGFRPDRVVEHLSACIESMDLVGLRDTWSHLDSHIFRRLEQSFIPTVRKLEMALLRMYVVACVTNSRQDKLTEFFDKMAPELHFQAEWKEWFALPFLKCVEDNPNFQVYFTRQWQEMMIISLRNFLSVVYQSMALPTLLSYDEDMNKMQFLQEENESLKQQLAAGRPEVCETADVLVAPEEPMDDFYVIAQEAPAAEGGRRILPALMRTFGNIQTSPVTGRKLQADQKKQTSEEQNKTKRPPANSTSESQTLPQDTSTASSLQLKDVTLSRLAEKLERATASTFFLKSSSGEEDKLLLLNQEEYSEHQSCITHCKFSNSGTLASADTAGVIKVWSSNPSPRTLATIVSSKSSVTALEWVHKHDHLLVYGLKQGNLRLYDTKERRALFDIVPESVSVLKEHSVACLACSPVEPVVVSSLHSEPSVVTTTPALGKLLLWDLKSKQLQGHLKCSSSVNCCVFSHNGQLLLCGTSGGNICLFDVRTHECIANWVAHEFEVFSVQFSGDEATCFSIGAEGILRQWNVYKTGQKVSDFPLHAGCMGPSGFRPVGKLFSLGADSEHILTCAPTSGIVYKEENGSFTNVLSVGSHKSHVVTVDWSPAVDCSTCATASVDGSISVATLFSHV</sequence>
<reference evidence="8" key="1">
    <citation type="journal article" date="2017" name="Parasit. Vectors">
        <title>Sialotranscriptomics of Rhipicephalus zambeziensis reveals intricate expression profiles of secretory proteins and suggests tight temporal transcriptional regulation during blood-feeding.</title>
        <authorList>
            <person name="de Castro M.H."/>
            <person name="de Klerk D."/>
            <person name="Pienaar R."/>
            <person name="Rees D.J.G."/>
            <person name="Mans B.J."/>
        </authorList>
    </citation>
    <scope>NUCLEOTIDE SEQUENCE</scope>
    <source>
        <tissue evidence="8">Salivary glands</tissue>
    </source>
</reference>
<feature type="domain" description="ARMC9 CTLH-like" evidence="7">
    <location>
        <begin position="51"/>
        <end position="167"/>
    </location>
</feature>
<dbReference type="Gene3D" id="2.130.10.10">
    <property type="entry name" value="YVTN repeat-like/Quinoprotein amine dehydrogenase"/>
    <property type="match status" value="2"/>
</dbReference>
<dbReference type="SUPFAM" id="SSF50978">
    <property type="entry name" value="WD40 repeat-like"/>
    <property type="match status" value="1"/>
</dbReference>
<feature type="compositionally biased region" description="Polar residues" evidence="6">
    <location>
        <begin position="279"/>
        <end position="296"/>
    </location>
</feature>
<dbReference type="InterPro" id="IPR001680">
    <property type="entry name" value="WD40_rpt"/>
</dbReference>
<organism evidence="8">
    <name type="scientific">Rhipicephalus zambeziensis</name>
    <dbReference type="NCBI Taxonomy" id="60191"/>
    <lineage>
        <taxon>Eukaryota</taxon>
        <taxon>Metazoa</taxon>
        <taxon>Ecdysozoa</taxon>
        <taxon>Arthropoda</taxon>
        <taxon>Chelicerata</taxon>
        <taxon>Arachnida</taxon>
        <taxon>Acari</taxon>
        <taxon>Parasitiformes</taxon>
        <taxon>Ixodida</taxon>
        <taxon>Ixodoidea</taxon>
        <taxon>Ixodidae</taxon>
        <taxon>Rhipicephalinae</taxon>
        <taxon>Rhipicephalus</taxon>
        <taxon>Rhipicephalus</taxon>
    </lineage>
</organism>
<dbReference type="InterPro" id="IPR036322">
    <property type="entry name" value="WD40_repeat_dom_sf"/>
</dbReference>
<dbReference type="Pfam" id="PF23138">
    <property type="entry name" value="CTLH_Armc9"/>
    <property type="match status" value="1"/>
</dbReference>
<comment type="similarity">
    <text evidence="3">Belongs to the WD repeat WDR91 family.</text>
</comment>
<keyword evidence="5" id="KW-0967">Endosome</keyword>
<dbReference type="GO" id="GO:0141039">
    <property type="term" value="F:phosphatidylinositol 3-kinase inhibitor activity"/>
    <property type="evidence" value="ECO:0007669"/>
    <property type="project" value="InterPro"/>
</dbReference>
<evidence type="ECO:0000256" key="4">
    <source>
        <dbReference type="ARBA" id="ARBA00021116"/>
    </source>
</evidence>
<name>A0A224Z9T3_9ACAR</name>
<dbReference type="GO" id="GO:0045022">
    <property type="term" value="P:early endosome to late endosome transport"/>
    <property type="evidence" value="ECO:0007669"/>
    <property type="project" value="InterPro"/>
</dbReference>
<evidence type="ECO:0000313" key="8">
    <source>
        <dbReference type="EMBL" id="MAA24491.1"/>
    </source>
</evidence>
<dbReference type="Pfam" id="PF00400">
    <property type="entry name" value="WD40"/>
    <property type="match status" value="2"/>
</dbReference>
<evidence type="ECO:0000256" key="6">
    <source>
        <dbReference type="SAM" id="MobiDB-lite"/>
    </source>
</evidence>
<dbReference type="GO" id="GO:0051898">
    <property type="term" value="P:negative regulation of phosphatidylinositol 3-kinase/protein kinase B signal transduction"/>
    <property type="evidence" value="ECO:0007669"/>
    <property type="project" value="InterPro"/>
</dbReference>
<dbReference type="GO" id="GO:0031901">
    <property type="term" value="C:early endosome membrane"/>
    <property type="evidence" value="ECO:0007669"/>
    <property type="project" value="UniProtKB-SubCell"/>
</dbReference>
<dbReference type="EMBL" id="GFPF01013345">
    <property type="protein sequence ID" value="MAA24491.1"/>
    <property type="molecule type" value="Transcribed_RNA"/>
</dbReference>
<dbReference type="AlphaFoldDB" id="A0A224Z9T3"/>
<dbReference type="PANTHER" id="PTHR13083:SF3">
    <property type="entry name" value="WD REPEAT-CONTAINING PROTEIN 91"/>
    <property type="match status" value="1"/>
</dbReference>
<dbReference type="InterPro" id="IPR039724">
    <property type="entry name" value="WDR91"/>
</dbReference>
<dbReference type="InterPro" id="IPR056327">
    <property type="entry name" value="ARMC9_CTLH-like_dom"/>
</dbReference>
<evidence type="ECO:0000256" key="2">
    <source>
        <dbReference type="ARBA" id="ARBA00004414"/>
    </source>
</evidence>
<protein>
    <recommendedName>
        <fullName evidence="4">WD repeat-containing protein 91</fullName>
    </recommendedName>
</protein>
<feature type="compositionally biased region" description="Basic and acidic residues" evidence="6">
    <location>
        <begin position="259"/>
        <end position="273"/>
    </location>
</feature>
<dbReference type="PANTHER" id="PTHR13083">
    <property type="entry name" value="WD REPEAT-CONTAINING PROTEIN 91"/>
    <property type="match status" value="1"/>
</dbReference>
<feature type="region of interest" description="Disordered" evidence="6">
    <location>
        <begin position="253"/>
        <end position="296"/>
    </location>
</feature>
<dbReference type="InterPro" id="IPR015943">
    <property type="entry name" value="WD40/YVTN_repeat-like_dom_sf"/>
</dbReference>
<comment type="subcellular location">
    <subcellularLocation>
        <location evidence="1">Early endosome membrane</location>
        <topology evidence="1">Peripheral membrane protein</topology>
    </subcellularLocation>
    <subcellularLocation>
        <location evidence="2">Late endosome membrane</location>
    </subcellularLocation>
</comment>
<evidence type="ECO:0000256" key="1">
    <source>
        <dbReference type="ARBA" id="ARBA00004220"/>
    </source>
</evidence>
<accession>A0A224Z9T3</accession>
<evidence type="ECO:0000256" key="5">
    <source>
        <dbReference type="ARBA" id="ARBA00022753"/>
    </source>
</evidence>
<proteinExistence type="inferred from homology"/>